<dbReference type="InterPro" id="IPR020846">
    <property type="entry name" value="MFS_dom"/>
</dbReference>
<dbReference type="PROSITE" id="PS50850">
    <property type="entry name" value="MFS"/>
    <property type="match status" value="1"/>
</dbReference>
<evidence type="ECO:0000256" key="6">
    <source>
        <dbReference type="ARBA" id="ARBA00023251"/>
    </source>
</evidence>
<sequence>MDRSADIAEPLTKGGLKSRLTVPVLAYGGILMALMQTVVVPLLPDLPALTGASPGAVSWMVTATLLSGAVLTPVLGRAGDMYGKRRVLMAALTLMTAGSVLCALSSDIRVLIAARTLSGAAAAVVPLSISILRDELPPARRGSAVALMSSTVGIGAALGLPLAALIVQYADWHTMFWVTSALGAAGVTLVRWAVRESPVRQPGRFDVTGALGLAVGLVCLLLGVSQGGQWGWGSARVLGLFAGAVVVLGLWCVQQLRSREPLVDLRLVARPRVGLSHVAALLAGFAFYANTLVTAQLVQAPEATGYGLGLSIVATGLCLLPGGVVMLLLSPLSARISAARGPRVTLALGALVIAAGYALRIADSRDLWMIITGATVVAVGTTLAYSALPTLILRAVPAEQTASANGVNVLMRTIGQAGSSAAVAAILVHHTSPVAGVPVPTLHGYLLAFVMAGAVAVVAAVAAWCIPAEPAGRAQGVLHGAEGGAKNGSEGGTEDGPRGARDEALEGA</sequence>
<evidence type="ECO:0000313" key="10">
    <source>
        <dbReference type="EMBL" id="WTO87052.1"/>
    </source>
</evidence>
<feature type="compositionally biased region" description="Gly residues" evidence="7">
    <location>
        <begin position="481"/>
        <end position="491"/>
    </location>
</feature>
<name>A0ABZ1J6H7_9ACTN</name>
<dbReference type="Pfam" id="PF07690">
    <property type="entry name" value="MFS_1"/>
    <property type="match status" value="1"/>
</dbReference>
<feature type="transmembrane region" description="Helical" evidence="8">
    <location>
        <begin position="56"/>
        <end position="75"/>
    </location>
</feature>
<feature type="transmembrane region" description="Helical" evidence="8">
    <location>
        <begin position="274"/>
        <end position="298"/>
    </location>
</feature>
<feature type="transmembrane region" description="Helical" evidence="8">
    <location>
        <begin position="442"/>
        <end position="466"/>
    </location>
</feature>
<feature type="transmembrane region" description="Helical" evidence="8">
    <location>
        <begin position="20"/>
        <end position="44"/>
    </location>
</feature>
<evidence type="ECO:0000256" key="7">
    <source>
        <dbReference type="SAM" id="MobiDB-lite"/>
    </source>
</evidence>
<dbReference type="SUPFAM" id="SSF103473">
    <property type="entry name" value="MFS general substrate transporter"/>
    <property type="match status" value="1"/>
</dbReference>
<dbReference type="RefSeq" id="WP_402010678.1">
    <property type="nucleotide sequence ID" value="NZ_CP108125.1"/>
</dbReference>
<evidence type="ECO:0000256" key="3">
    <source>
        <dbReference type="ARBA" id="ARBA00022692"/>
    </source>
</evidence>
<dbReference type="EMBL" id="CP108125">
    <property type="protein sequence ID" value="WTO87052.1"/>
    <property type="molecule type" value="Genomic_DNA"/>
</dbReference>
<feature type="transmembrane region" description="Helical" evidence="8">
    <location>
        <begin position="310"/>
        <end position="332"/>
    </location>
</feature>
<feature type="transmembrane region" description="Helical" evidence="8">
    <location>
        <begin position="409"/>
        <end position="430"/>
    </location>
</feature>
<feature type="compositionally biased region" description="Basic and acidic residues" evidence="7">
    <location>
        <begin position="495"/>
        <end position="508"/>
    </location>
</feature>
<keyword evidence="5 8" id="KW-0472">Membrane</keyword>
<evidence type="ECO:0000256" key="4">
    <source>
        <dbReference type="ARBA" id="ARBA00022989"/>
    </source>
</evidence>
<evidence type="ECO:0000256" key="5">
    <source>
        <dbReference type="ARBA" id="ARBA00023136"/>
    </source>
</evidence>
<dbReference type="Gene3D" id="1.20.1250.20">
    <property type="entry name" value="MFS general substrate transporter like domains"/>
    <property type="match status" value="2"/>
</dbReference>
<dbReference type="CDD" id="cd17504">
    <property type="entry name" value="MFS_MMR_MDR_like"/>
    <property type="match status" value="1"/>
</dbReference>
<evidence type="ECO:0000313" key="11">
    <source>
        <dbReference type="Proteomes" id="UP001622690"/>
    </source>
</evidence>
<comment type="subcellular location">
    <subcellularLocation>
        <location evidence="1">Cell membrane</location>
        <topology evidence="1">Multi-pass membrane protein</topology>
    </subcellularLocation>
</comment>
<feature type="transmembrane region" description="Helical" evidence="8">
    <location>
        <begin position="230"/>
        <end position="253"/>
    </location>
</feature>
<dbReference type="InterPro" id="IPR011701">
    <property type="entry name" value="MFS"/>
</dbReference>
<organism evidence="10 11">
    <name type="scientific">Streptomyces nigra</name>
    <dbReference type="NCBI Taxonomy" id="1827580"/>
    <lineage>
        <taxon>Bacteria</taxon>
        <taxon>Bacillati</taxon>
        <taxon>Actinomycetota</taxon>
        <taxon>Actinomycetes</taxon>
        <taxon>Kitasatosporales</taxon>
        <taxon>Streptomycetaceae</taxon>
        <taxon>Streptomyces</taxon>
    </lineage>
</organism>
<feature type="transmembrane region" description="Helical" evidence="8">
    <location>
        <begin position="344"/>
        <end position="362"/>
    </location>
</feature>
<evidence type="ECO:0000256" key="8">
    <source>
        <dbReference type="SAM" id="Phobius"/>
    </source>
</evidence>
<dbReference type="Proteomes" id="UP001622690">
    <property type="component" value="Chromosome"/>
</dbReference>
<feature type="transmembrane region" description="Helical" evidence="8">
    <location>
        <begin position="175"/>
        <end position="193"/>
    </location>
</feature>
<feature type="domain" description="Major facilitator superfamily (MFS) profile" evidence="9">
    <location>
        <begin position="21"/>
        <end position="471"/>
    </location>
</feature>
<feature type="transmembrane region" description="Helical" evidence="8">
    <location>
        <begin position="87"/>
        <end position="106"/>
    </location>
</feature>
<feature type="transmembrane region" description="Helical" evidence="8">
    <location>
        <begin position="144"/>
        <end position="169"/>
    </location>
</feature>
<feature type="region of interest" description="Disordered" evidence="7">
    <location>
        <begin position="479"/>
        <end position="508"/>
    </location>
</feature>
<evidence type="ECO:0000259" key="9">
    <source>
        <dbReference type="PROSITE" id="PS50850"/>
    </source>
</evidence>
<accession>A0ABZ1J6H7</accession>
<gene>
    <name evidence="10" type="ORF">OHU27_33290</name>
</gene>
<evidence type="ECO:0000256" key="1">
    <source>
        <dbReference type="ARBA" id="ARBA00004651"/>
    </source>
</evidence>
<keyword evidence="4 8" id="KW-1133">Transmembrane helix</keyword>
<feature type="transmembrane region" description="Helical" evidence="8">
    <location>
        <begin position="112"/>
        <end position="132"/>
    </location>
</feature>
<dbReference type="PANTHER" id="PTHR42718:SF9">
    <property type="entry name" value="MAJOR FACILITATOR SUPERFAMILY MULTIDRUG TRANSPORTER MFSC"/>
    <property type="match status" value="1"/>
</dbReference>
<proteinExistence type="predicted"/>
<keyword evidence="6" id="KW-0046">Antibiotic resistance</keyword>
<dbReference type="PANTHER" id="PTHR42718">
    <property type="entry name" value="MAJOR FACILITATOR SUPERFAMILY MULTIDRUG TRANSPORTER MFSC"/>
    <property type="match status" value="1"/>
</dbReference>
<feature type="transmembrane region" description="Helical" evidence="8">
    <location>
        <begin position="368"/>
        <end position="388"/>
    </location>
</feature>
<dbReference type="InterPro" id="IPR036259">
    <property type="entry name" value="MFS_trans_sf"/>
</dbReference>
<keyword evidence="3 8" id="KW-0812">Transmembrane</keyword>
<feature type="transmembrane region" description="Helical" evidence="8">
    <location>
        <begin position="205"/>
        <end position="224"/>
    </location>
</feature>
<evidence type="ECO:0000256" key="2">
    <source>
        <dbReference type="ARBA" id="ARBA00022448"/>
    </source>
</evidence>
<protein>
    <submittedName>
        <fullName evidence="10">MFS transporter</fullName>
    </submittedName>
</protein>
<keyword evidence="2" id="KW-0813">Transport</keyword>
<keyword evidence="11" id="KW-1185">Reference proteome</keyword>
<reference evidence="10 11" key="1">
    <citation type="submission" date="2022-10" db="EMBL/GenBank/DDBJ databases">
        <title>The complete genomes of actinobacterial strains from the NBC collection.</title>
        <authorList>
            <person name="Joergensen T.S."/>
            <person name="Alvarez Arevalo M."/>
            <person name="Sterndorff E.B."/>
            <person name="Faurdal D."/>
            <person name="Vuksanovic O."/>
            <person name="Mourched A.-S."/>
            <person name="Charusanti P."/>
            <person name="Shaw S."/>
            <person name="Blin K."/>
            <person name="Weber T."/>
        </authorList>
    </citation>
    <scope>NUCLEOTIDE SEQUENCE [LARGE SCALE GENOMIC DNA]</scope>
    <source>
        <strain evidence="10 11">NBC_00206</strain>
    </source>
</reference>